<evidence type="ECO:0000256" key="1">
    <source>
        <dbReference type="ARBA" id="ARBA00004123"/>
    </source>
</evidence>
<dbReference type="eggNOG" id="ENOG502QV6C">
    <property type="taxonomic scope" value="Eukaryota"/>
</dbReference>
<dbReference type="InterPro" id="IPR022031">
    <property type="entry name" value="Rif1_N"/>
</dbReference>
<evidence type="ECO:0000256" key="2">
    <source>
        <dbReference type="ARBA" id="ARBA00004574"/>
    </source>
</evidence>
<dbReference type="EMBL" id="KE343705">
    <property type="protein sequence ID" value="EXB39015.1"/>
    <property type="molecule type" value="Genomic_DNA"/>
</dbReference>
<organism evidence="9 10">
    <name type="scientific">Morus notabilis</name>
    <dbReference type="NCBI Taxonomy" id="981085"/>
    <lineage>
        <taxon>Eukaryota</taxon>
        <taxon>Viridiplantae</taxon>
        <taxon>Streptophyta</taxon>
        <taxon>Embryophyta</taxon>
        <taxon>Tracheophyta</taxon>
        <taxon>Spermatophyta</taxon>
        <taxon>Magnoliopsida</taxon>
        <taxon>eudicotyledons</taxon>
        <taxon>Gunneridae</taxon>
        <taxon>Pentapetalae</taxon>
        <taxon>rosids</taxon>
        <taxon>fabids</taxon>
        <taxon>Rosales</taxon>
        <taxon>Moraceae</taxon>
        <taxon>Moreae</taxon>
        <taxon>Morus</taxon>
    </lineage>
</organism>
<accession>W9QSI5</accession>
<keyword evidence="6" id="KW-0131">Cell cycle</keyword>
<sequence length="1200" mass="136388">MSNFSDQLEEIKTLISSGTTNNPLAYSTLLYLQEQSTHSPAPFQALAHSIPILIPPIVADVHNQDEEIAGQALKCLGFMMYHPSLVAAISMEGANLVLESLVKLITTTKMKSVCNLGVWCISIQQFNEPVLVSHFNFLLQAIVHGLDNPFGSLSTSFESMQAVMRLAIQLHEKMRDFSHVWAPPIYRRLLSSDKRERDVSERCLLKIRSLIVPPSSNLSKALVKDMKQTLLTRMKILLNRGMKIQTIRAWGLFIQLLGSYALKNRKLINDMLKIPEYTFADHDPQLQIASQVAWEGLIDALISPAILPYKRNASVENGCCERMGISKWENSDIQANGFSKSVKLIMKPLIGVMSSKCDASVHASCFNTWCNLLHKLDSFVNCSPVKQLVLEPIYEAVFQTGPDCKSIWLWNQCIDFLNASILAKCRDVNKETSGLESHHLSGTASITETFTKCSWKRRYPIKWLQWELTHLDFHLKIIYILINQASKTSFSRDKRSLAYAASLRLFRSVSKGVQMELKKSSTTFDVILLGLTSILKFVKDLCEETSEGSDRDDLHGISLQLIEIVSEEIEPAMLGSPLYKMALDLKYIESQSVADETRNAKFLEMCSITYMDMVSPTVYLTVLYFYVMAQSNLNTSNADFMLKAIEKYFKILLLSYDPLENFIITVGLLFKLSGLSCLRMWSALAKGLKDCIGDIKNILSFTMDHRSACIATCNFLCYPFVICHLHWKDLISAKISGSLEDSHVPLQEKLELEQVIELWKSLYGSLFECFITNKFSEYLCNMLDGWLNKYTSMFESANELEASHKDLHLDNISFYGSIVIFVLEKSKSSELRLDTNDCHMSNTSEFKILSGMNSRLTLAISFMRLLQTKTGKDHNLDMASGFYSALAHCISCLHLKQDILSFVEIFSSPLLQWLAQIEMQDESINHKFQLIWTETMNCLRRSEPPLIFDSAFLKLQSPLLEKTLAHPNPTISEPTISFWNSTYGDQIRLDYPQNLLHVLDKLTRNGRINLHKRSPPFLKRCDSGLGANTPPEKFTENATDNKSSKRIELLKDTMNHTKHKDKACLNLKRKRLELTEHQKEVRRAQQGRERDCGGHGLGGIRTYTNADFSQGNAADSQDSQEIWNLESILNMSKKAISWVIPKAVAEIFNGDLVDSRRRRLWNVATCVTWALWLERSNRIIEDTEEDANVVWDVIKFCVAL</sequence>
<dbReference type="STRING" id="981085.W9QSI5"/>
<comment type="subcellular location">
    <subcellularLocation>
        <location evidence="2">Chromosome</location>
        <location evidence="2">Telomere</location>
    </subcellularLocation>
    <subcellularLocation>
        <location evidence="1">Nucleus</location>
    </subcellularLocation>
</comment>
<feature type="domain" description="Telomere-associated protein Rif1 N-terminal" evidence="8">
    <location>
        <begin position="25"/>
        <end position="303"/>
    </location>
</feature>
<feature type="region of interest" description="Disordered" evidence="7">
    <location>
        <begin position="1022"/>
        <end position="1042"/>
    </location>
</feature>
<proteinExistence type="predicted"/>
<evidence type="ECO:0000256" key="6">
    <source>
        <dbReference type="ARBA" id="ARBA00023306"/>
    </source>
</evidence>
<keyword evidence="4" id="KW-0779">Telomere</keyword>
<name>W9QSI5_9ROSA</name>
<dbReference type="AlphaFoldDB" id="W9QSI5"/>
<evidence type="ECO:0000259" key="8">
    <source>
        <dbReference type="Pfam" id="PF12231"/>
    </source>
</evidence>
<keyword evidence="5" id="KW-0539">Nucleus</keyword>
<dbReference type="GO" id="GO:0000781">
    <property type="term" value="C:chromosome, telomeric region"/>
    <property type="evidence" value="ECO:0007669"/>
    <property type="project" value="UniProtKB-SubCell"/>
</dbReference>
<dbReference type="InterPro" id="IPR016024">
    <property type="entry name" value="ARM-type_fold"/>
</dbReference>
<evidence type="ECO:0000256" key="7">
    <source>
        <dbReference type="SAM" id="MobiDB-lite"/>
    </source>
</evidence>
<dbReference type="Pfam" id="PF12231">
    <property type="entry name" value="Rif1_N"/>
    <property type="match status" value="1"/>
</dbReference>
<dbReference type="GO" id="GO:0005634">
    <property type="term" value="C:nucleus"/>
    <property type="evidence" value="ECO:0007669"/>
    <property type="project" value="UniProtKB-SubCell"/>
</dbReference>
<dbReference type="PANTHER" id="PTHR22928">
    <property type="entry name" value="TELOMERE-ASSOCIATED PROTEIN RIF1"/>
    <property type="match status" value="1"/>
</dbReference>
<evidence type="ECO:0000256" key="5">
    <source>
        <dbReference type="ARBA" id="ARBA00023242"/>
    </source>
</evidence>
<dbReference type="PANTHER" id="PTHR22928:SF3">
    <property type="entry name" value="TELOMERE-ASSOCIATED PROTEIN RIF1"/>
    <property type="match status" value="1"/>
</dbReference>
<dbReference type="SUPFAM" id="SSF48371">
    <property type="entry name" value="ARM repeat"/>
    <property type="match status" value="1"/>
</dbReference>
<evidence type="ECO:0000313" key="9">
    <source>
        <dbReference type="EMBL" id="EXB39015.1"/>
    </source>
</evidence>
<protein>
    <recommendedName>
        <fullName evidence="8">Telomere-associated protein Rif1 N-terminal domain-containing protein</fullName>
    </recommendedName>
</protein>
<dbReference type="GO" id="GO:0000723">
    <property type="term" value="P:telomere maintenance"/>
    <property type="evidence" value="ECO:0007669"/>
    <property type="project" value="TreeGrafter"/>
</dbReference>
<gene>
    <name evidence="9" type="ORF">L484_011175</name>
</gene>
<evidence type="ECO:0000256" key="3">
    <source>
        <dbReference type="ARBA" id="ARBA00022454"/>
    </source>
</evidence>
<evidence type="ECO:0000313" key="10">
    <source>
        <dbReference type="Proteomes" id="UP000030645"/>
    </source>
</evidence>
<evidence type="ECO:0000256" key="4">
    <source>
        <dbReference type="ARBA" id="ARBA00022895"/>
    </source>
</evidence>
<dbReference type="Proteomes" id="UP000030645">
    <property type="component" value="Unassembled WGS sequence"/>
</dbReference>
<keyword evidence="3" id="KW-0158">Chromosome</keyword>
<reference evidence="10" key="1">
    <citation type="submission" date="2013-01" db="EMBL/GenBank/DDBJ databases">
        <title>Draft Genome Sequence of a Mulberry Tree, Morus notabilis C.K. Schneid.</title>
        <authorList>
            <person name="He N."/>
            <person name="Zhao S."/>
        </authorList>
    </citation>
    <scope>NUCLEOTIDE SEQUENCE</scope>
</reference>
<keyword evidence="10" id="KW-1185">Reference proteome</keyword>